<dbReference type="SUPFAM" id="SSF57424">
    <property type="entry name" value="LDL receptor-like module"/>
    <property type="match status" value="1"/>
</dbReference>
<dbReference type="InterPro" id="IPR002172">
    <property type="entry name" value="LDrepeatLR_classA_rpt"/>
</dbReference>
<keyword evidence="4" id="KW-1185">Reference proteome</keyword>
<keyword evidence="1 2" id="KW-1015">Disulfide bond</keyword>
<dbReference type="Pfam" id="PF00057">
    <property type="entry name" value="Ldl_recept_a"/>
    <property type="match status" value="1"/>
</dbReference>
<dbReference type="AlphaFoldDB" id="A0A4U8UX30"/>
<reference evidence="3 4" key="1">
    <citation type="journal article" date="2015" name="Genome Biol.">
        <title>Comparative genomics of Steinernema reveals deeply conserved gene regulatory networks.</title>
        <authorList>
            <person name="Dillman A.R."/>
            <person name="Macchietto M."/>
            <person name="Porter C.F."/>
            <person name="Rogers A."/>
            <person name="Williams B."/>
            <person name="Antoshechkin I."/>
            <person name="Lee M.M."/>
            <person name="Goodwin Z."/>
            <person name="Lu X."/>
            <person name="Lewis E.E."/>
            <person name="Goodrich-Blair H."/>
            <person name="Stock S.P."/>
            <person name="Adams B.J."/>
            <person name="Sternberg P.W."/>
            <person name="Mortazavi A."/>
        </authorList>
    </citation>
    <scope>NUCLEOTIDE SEQUENCE [LARGE SCALE GENOMIC DNA]</scope>
    <source>
        <strain evidence="3 4">ALL</strain>
    </source>
</reference>
<proteinExistence type="predicted"/>
<dbReference type="Gene3D" id="4.10.400.10">
    <property type="entry name" value="Low-density Lipoprotein Receptor"/>
    <property type="match status" value="1"/>
</dbReference>
<dbReference type="CDD" id="cd00112">
    <property type="entry name" value="LDLa"/>
    <property type="match status" value="1"/>
</dbReference>
<feature type="disulfide bond" evidence="2">
    <location>
        <begin position="49"/>
        <end position="67"/>
    </location>
</feature>
<reference evidence="3 4" key="2">
    <citation type="journal article" date="2019" name="G3 (Bethesda)">
        <title>Hybrid Assembly of the Genome of the Entomopathogenic Nematode Steinernema carpocapsae Identifies the X-Chromosome.</title>
        <authorList>
            <person name="Serra L."/>
            <person name="Macchietto M."/>
            <person name="Macias-Munoz A."/>
            <person name="McGill C.J."/>
            <person name="Rodriguez I.M."/>
            <person name="Rodriguez B."/>
            <person name="Murad R."/>
            <person name="Mortazavi A."/>
        </authorList>
    </citation>
    <scope>NUCLEOTIDE SEQUENCE [LARGE SCALE GENOMIC DNA]</scope>
    <source>
        <strain evidence="3 4">ALL</strain>
    </source>
</reference>
<comment type="caution">
    <text evidence="3">The sequence shown here is derived from an EMBL/GenBank/DDBJ whole genome shotgun (WGS) entry which is preliminary data.</text>
</comment>
<dbReference type="SMART" id="SM00192">
    <property type="entry name" value="LDLa"/>
    <property type="match status" value="1"/>
</dbReference>
<feature type="disulfide bond" evidence="2">
    <location>
        <begin position="42"/>
        <end position="54"/>
    </location>
</feature>
<organism evidence="3 4">
    <name type="scientific">Steinernema carpocapsae</name>
    <name type="common">Entomopathogenic nematode</name>
    <dbReference type="NCBI Taxonomy" id="34508"/>
    <lineage>
        <taxon>Eukaryota</taxon>
        <taxon>Metazoa</taxon>
        <taxon>Ecdysozoa</taxon>
        <taxon>Nematoda</taxon>
        <taxon>Chromadorea</taxon>
        <taxon>Rhabditida</taxon>
        <taxon>Tylenchina</taxon>
        <taxon>Panagrolaimomorpha</taxon>
        <taxon>Strongyloidoidea</taxon>
        <taxon>Steinernematidae</taxon>
        <taxon>Steinernema</taxon>
    </lineage>
</organism>
<gene>
    <name evidence="3" type="ORF">L596_003805</name>
</gene>
<sequence>MWNSVRVKQYATAFSVAACFIVLVDSQWPNYDVIKTRLPGKCARGEFDCIIGPCVPSYKFNDGHSDCLDGSDEFCFAGQIRCGKYCVHISFAGECLANPNCDGSPSAPSFCESTSNRKPCSTV</sequence>
<dbReference type="EMBL" id="CM016762">
    <property type="protein sequence ID" value="TMS36707.1"/>
    <property type="molecule type" value="Genomic_DNA"/>
</dbReference>
<dbReference type="EMBL" id="AZBU02000001">
    <property type="protein sequence ID" value="TMS36707.1"/>
    <property type="molecule type" value="Genomic_DNA"/>
</dbReference>
<accession>A0A4U8UX30</accession>
<protein>
    <submittedName>
        <fullName evidence="3">Uncharacterized protein</fullName>
    </submittedName>
</protein>
<dbReference type="InterPro" id="IPR036055">
    <property type="entry name" value="LDL_receptor-like_sf"/>
</dbReference>
<dbReference type="OrthoDB" id="6514358at2759"/>
<dbReference type="PROSITE" id="PS51257">
    <property type="entry name" value="PROKAR_LIPOPROTEIN"/>
    <property type="match status" value="1"/>
</dbReference>
<evidence type="ECO:0000256" key="2">
    <source>
        <dbReference type="PROSITE-ProRule" id="PRU00124"/>
    </source>
</evidence>
<name>A0A4U8UX30_STECR</name>
<dbReference type="PROSITE" id="PS50068">
    <property type="entry name" value="LDLRA_2"/>
    <property type="match status" value="1"/>
</dbReference>
<evidence type="ECO:0000313" key="4">
    <source>
        <dbReference type="Proteomes" id="UP000298663"/>
    </source>
</evidence>
<evidence type="ECO:0000313" key="3">
    <source>
        <dbReference type="EMBL" id="TMS36707.1"/>
    </source>
</evidence>
<comment type="caution">
    <text evidence="2">Lacks conserved residue(s) required for the propagation of feature annotation.</text>
</comment>
<evidence type="ECO:0000256" key="1">
    <source>
        <dbReference type="ARBA" id="ARBA00023157"/>
    </source>
</evidence>
<dbReference type="Proteomes" id="UP000298663">
    <property type="component" value="Chromosome X"/>
</dbReference>